<feature type="transmembrane region" description="Helical" evidence="6">
    <location>
        <begin position="172"/>
        <end position="195"/>
    </location>
</feature>
<feature type="transmembrane region" description="Helical" evidence="6">
    <location>
        <begin position="12"/>
        <end position="31"/>
    </location>
</feature>
<evidence type="ECO:0000256" key="6">
    <source>
        <dbReference type="SAM" id="Phobius"/>
    </source>
</evidence>
<feature type="transmembrane region" description="Helical" evidence="6">
    <location>
        <begin position="251"/>
        <end position="270"/>
    </location>
</feature>
<dbReference type="InterPro" id="IPR052425">
    <property type="entry name" value="Uncharacterized_MFS-type"/>
</dbReference>
<dbReference type="Proteomes" id="UP000230790">
    <property type="component" value="Unassembled WGS sequence"/>
</dbReference>
<dbReference type="GO" id="GO:0022857">
    <property type="term" value="F:transmembrane transporter activity"/>
    <property type="evidence" value="ECO:0007669"/>
    <property type="project" value="InterPro"/>
</dbReference>
<dbReference type="PROSITE" id="PS50850">
    <property type="entry name" value="MFS"/>
    <property type="match status" value="1"/>
</dbReference>
<evidence type="ECO:0000256" key="5">
    <source>
        <dbReference type="ARBA" id="ARBA00023136"/>
    </source>
</evidence>
<dbReference type="EMBL" id="PGTN01000001">
    <property type="protein sequence ID" value="PJF49063.1"/>
    <property type="molecule type" value="Genomic_DNA"/>
</dbReference>
<name>A0A2M8QGX0_9CHLR</name>
<dbReference type="InterPro" id="IPR020846">
    <property type="entry name" value="MFS_dom"/>
</dbReference>
<sequence length="390" mass="41081">MLANIKDITRLTAIRFVVLLGLVSLFADVTYEGARSITGPFLAVLGASGTAVGIVAGLGELLGYGLRLISGAISDRTRQYWAITIAGYTVNLFAVPLMALAGRWEIAAMLMIAERIGKAIRTPARDAMLSHATQATGRGWGFGLHEAMDQVGAVAGPLVVSAVLFLRDDYPAAFAILAIPAVLAIGALLLARWLYPRPRELEIARPQLKPQGLPRAYWLYLAGAALAAAGFADFPLIAFHFEKNGIAPQNLIPVLYAVAMGVDAVAALVFGRLFDRIGLVVLAAVTGLSALFAPLVFLGGLPAAVVGMALWGIGMGAQESILRATVAGMVHADRRGTAYGIFNTGYGVAWFLGSALMGVLYDASLSALIAFSVVVQLGAVGMFWRLRGLR</sequence>
<feature type="domain" description="Major facilitator superfamily (MFS) profile" evidence="7">
    <location>
        <begin position="14"/>
        <end position="390"/>
    </location>
</feature>
<reference evidence="8 9" key="1">
    <citation type="submission" date="2017-11" db="EMBL/GenBank/DDBJ databases">
        <title>Evolution of Phototrophy in the Chloroflexi Phylum Driven by Horizontal Gene Transfer.</title>
        <authorList>
            <person name="Ward L.M."/>
            <person name="Hemp J."/>
            <person name="Shih P.M."/>
            <person name="Mcglynn S.E."/>
            <person name="Fischer W."/>
        </authorList>
    </citation>
    <scope>NUCLEOTIDE SEQUENCE [LARGE SCALE GENOMIC DNA]</scope>
    <source>
        <strain evidence="8">JP3_7</strain>
    </source>
</reference>
<proteinExistence type="predicted"/>
<comment type="caution">
    <text evidence="8">The sequence shown here is derived from an EMBL/GenBank/DDBJ whole genome shotgun (WGS) entry which is preliminary data.</text>
</comment>
<evidence type="ECO:0000256" key="2">
    <source>
        <dbReference type="ARBA" id="ARBA00022475"/>
    </source>
</evidence>
<comment type="subcellular location">
    <subcellularLocation>
        <location evidence="1">Cell membrane</location>
        <topology evidence="1">Multi-pass membrane protein</topology>
    </subcellularLocation>
</comment>
<feature type="transmembrane region" description="Helical" evidence="6">
    <location>
        <begin position="80"/>
        <end position="101"/>
    </location>
</feature>
<feature type="transmembrane region" description="Helical" evidence="6">
    <location>
        <begin position="216"/>
        <end position="239"/>
    </location>
</feature>
<dbReference type="AlphaFoldDB" id="A0A2M8QGX0"/>
<feature type="transmembrane region" description="Helical" evidence="6">
    <location>
        <begin position="367"/>
        <end position="386"/>
    </location>
</feature>
<dbReference type="InterPro" id="IPR036259">
    <property type="entry name" value="MFS_trans_sf"/>
</dbReference>
<feature type="transmembrane region" description="Helical" evidence="6">
    <location>
        <begin position="338"/>
        <end position="361"/>
    </location>
</feature>
<dbReference type="PANTHER" id="PTHR42688:SF1">
    <property type="entry name" value="BLR5212 PROTEIN"/>
    <property type="match status" value="1"/>
</dbReference>
<feature type="transmembrane region" description="Helical" evidence="6">
    <location>
        <begin position="303"/>
        <end position="326"/>
    </location>
</feature>
<organism evidence="8 9">
    <name type="scientific">Candidatus Thermofonsia Clade 3 bacterium</name>
    <dbReference type="NCBI Taxonomy" id="2364212"/>
    <lineage>
        <taxon>Bacteria</taxon>
        <taxon>Bacillati</taxon>
        <taxon>Chloroflexota</taxon>
        <taxon>Candidatus Thermofontia</taxon>
        <taxon>Candidatus Thermofonsia Clade 3</taxon>
    </lineage>
</organism>
<dbReference type="SUPFAM" id="SSF103473">
    <property type="entry name" value="MFS general substrate transporter"/>
    <property type="match status" value="1"/>
</dbReference>
<dbReference type="Gene3D" id="1.20.1250.20">
    <property type="entry name" value="MFS general substrate transporter like domains"/>
    <property type="match status" value="2"/>
</dbReference>
<evidence type="ECO:0000313" key="8">
    <source>
        <dbReference type="EMBL" id="PJF49063.1"/>
    </source>
</evidence>
<gene>
    <name evidence="8" type="ORF">CUN48_00155</name>
</gene>
<feature type="transmembrane region" description="Helical" evidence="6">
    <location>
        <begin position="37"/>
        <end position="59"/>
    </location>
</feature>
<dbReference type="PANTHER" id="PTHR42688">
    <property type="entry name" value="CONSERVED PROTEIN"/>
    <property type="match status" value="1"/>
</dbReference>
<keyword evidence="4 6" id="KW-1133">Transmembrane helix</keyword>
<evidence type="ECO:0000256" key="3">
    <source>
        <dbReference type="ARBA" id="ARBA00022692"/>
    </source>
</evidence>
<evidence type="ECO:0000256" key="1">
    <source>
        <dbReference type="ARBA" id="ARBA00004651"/>
    </source>
</evidence>
<protein>
    <submittedName>
        <fullName evidence="8">MFS transporter</fullName>
    </submittedName>
</protein>
<keyword evidence="5 6" id="KW-0472">Membrane</keyword>
<dbReference type="CDD" id="cd17370">
    <property type="entry name" value="MFS_MJ1317_like"/>
    <property type="match status" value="1"/>
</dbReference>
<dbReference type="InterPro" id="IPR011701">
    <property type="entry name" value="MFS"/>
</dbReference>
<dbReference type="Pfam" id="PF07690">
    <property type="entry name" value="MFS_1"/>
    <property type="match status" value="1"/>
</dbReference>
<evidence type="ECO:0000259" key="7">
    <source>
        <dbReference type="PROSITE" id="PS50850"/>
    </source>
</evidence>
<keyword evidence="2" id="KW-1003">Cell membrane</keyword>
<evidence type="ECO:0000313" key="9">
    <source>
        <dbReference type="Proteomes" id="UP000230790"/>
    </source>
</evidence>
<dbReference type="GO" id="GO:0005886">
    <property type="term" value="C:plasma membrane"/>
    <property type="evidence" value="ECO:0007669"/>
    <property type="project" value="UniProtKB-SubCell"/>
</dbReference>
<keyword evidence="3 6" id="KW-0812">Transmembrane</keyword>
<accession>A0A2M8QGX0</accession>
<feature type="transmembrane region" description="Helical" evidence="6">
    <location>
        <begin position="277"/>
        <end position="297"/>
    </location>
</feature>
<evidence type="ECO:0000256" key="4">
    <source>
        <dbReference type="ARBA" id="ARBA00022989"/>
    </source>
</evidence>